<name>B6WR35_9BACT</name>
<dbReference type="AlphaFoldDB" id="B6WR35"/>
<dbReference type="EMBL" id="ABXU01000021">
    <property type="protein sequence ID" value="EEB34642.1"/>
    <property type="molecule type" value="Genomic_DNA"/>
</dbReference>
<organism evidence="1 2">
    <name type="scientific">Desulfovibrio piger ATCC 29098</name>
    <dbReference type="NCBI Taxonomy" id="411464"/>
    <lineage>
        <taxon>Bacteria</taxon>
        <taxon>Pseudomonadati</taxon>
        <taxon>Thermodesulfobacteriota</taxon>
        <taxon>Desulfovibrionia</taxon>
        <taxon>Desulfovibrionales</taxon>
        <taxon>Desulfovibrionaceae</taxon>
        <taxon>Desulfovibrio</taxon>
    </lineage>
</organism>
<reference evidence="1 2" key="1">
    <citation type="submission" date="2008-10" db="EMBL/GenBank/DDBJ databases">
        <title>Draft genome sequence of Desulvovibrio piger (ATCC 29098).</title>
        <authorList>
            <person name="Sudarsanam P."/>
            <person name="Ley R."/>
            <person name="Guruge J."/>
            <person name="Turnbaugh P.J."/>
            <person name="Mahowald M."/>
            <person name="Liep D."/>
            <person name="Gordon J."/>
        </authorList>
    </citation>
    <scope>NUCLEOTIDE SEQUENCE [LARGE SCALE GENOMIC DNA]</scope>
    <source>
        <strain evidence="1 2">ATCC 29098</strain>
    </source>
</reference>
<evidence type="ECO:0000313" key="1">
    <source>
        <dbReference type="EMBL" id="EEB34642.1"/>
    </source>
</evidence>
<reference evidence="1 2" key="2">
    <citation type="submission" date="2008-10" db="EMBL/GenBank/DDBJ databases">
        <authorList>
            <person name="Fulton L."/>
            <person name="Clifton S."/>
            <person name="Fulton B."/>
            <person name="Xu J."/>
            <person name="Minx P."/>
            <person name="Pepin K.H."/>
            <person name="Johnson M."/>
            <person name="Bhonagiri V."/>
            <person name="Nash W.E."/>
            <person name="Mardis E.R."/>
            <person name="Wilson R.K."/>
        </authorList>
    </citation>
    <scope>NUCLEOTIDE SEQUENCE [LARGE SCALE GENOMIC DNA]</scope>
    <source>
        <strain evidence="1 2">ATCC 29098</strain>
    </source>
</reference>
<comment type="caution">
    <text evidence="1">The sequence shown here is derived from an EMBL/GenBank/DDBJ whole genome shotgun (WGS) entry which is preliminary data.</text>
</comment>
<dbReference type="HOGENOM" id="CLU_2952933_0_0_7"/>
<gene>
    <name evidence="1" type="ORF">DESPIG_00515</name>
</gene>
<proteinExistence type="predicted"/>
<protein>
    <submittedName>
        <fullName evidence="1">Uncharacterized protein</fullName>
    </submittedName>
</protein>
<dbReference type="Proteomes" id="UP000003676">
    <property type="component" value="Unassembled WGS sequence"/>
</dbReference>
<sequence length="59" mass="6424">MGQGRGLSSRGFPLRAGKRFRVVLLCRWLPEVTKFPASGLPYKDAACLTGQALSARALF</sequence>
<accession>B6WR35</accession>
<evidence type="ECO:0000313" key="2">
    <source>
        <dbReference type="Proteomes" id="UP000003676"/>
    </source>
</evidence>